<dbReference type="PROSITE" id="PS50290">
    <property type="entry name" value="PI3_4_KINASE_3"/>
    <property type="match status" value="1"/>
</dbReference>
<dbReference type="SMART" id="SM00146">
    <property type="entry name" value="PI3Kc"/>
    <property type="match status" value="1"/>
</dbReference>
<proteinExistence type="predicted"/>
<dbReference type="Gene3D" id="1.10.1070.11">
    <property type="entry name" value="Phosphatidylinositol 3-/4-kinase, catalytic domain"/>
    <property type="match status" value="1"/>
</dbReference>
<dbReference type="InterPro" id="IPR044107">
    <property type="entry name" value="PIKKc_ATM"/>
</dbReference>
<dbReference type="InterPro" id="IPR036940">
    <property type="entry name" value="PI3/4_kinase_cat_sf"/>
</dbReference>
<feature type="compositionally biased region" description="Acidic residues" evidence="12">
    <location>
        <begin position="90"/>
        <end position="100"/>
    </location>
</feature>
<comment type="caution">
    <text evidence="16">The sequence shown here is derived from an EMBL/GenBank/DDBJ whole genome shotgun (WGS) entry which is preliminary data.</text>
</comment>
<accession>A0AAV7YR75</accession>
<feature type="domain" description="FATC" evidence="15">
    <location>
        <begin position="3289"/>
        <end position="3321"/>
    </location>
</feature>
<feature type="domain" description="FAT" evidence="14">
    <location>
        <begin position="2283"/>
        <end position="2775"/>
    </location>
</feature>
<dbReference type="SUPFAM" id="SSF48371">
    <property type="entry name" value="ARM repeat"/>
    <property type="match status" value="1"/>
</dbReference>
<dbReference type="Gene3D" id="1.25.10.10">
    <property type="entry name" value="Leucine-rich Repeat Variant"/>
    <property type="match status" value="1"/>
</dbReference>
<feature type="region of interest" description="Disordered" evidence="12">
    <location>
        <begin position="60"/>
        <end position="138"/>
    </location>
</feature>
<dbReference type="PROSITE" id="PS51189">
    <property type="entry name" value="FAT"/>
    <property type="match status" value="1"/>
</dbReference>
<feature type="domain" description="PI3K/PI4K catalytic" evidence="13">
    <location>
        <begin position="2941"/>
        <end position="3260"/>
    </location>
</feature>
<evidence type="ECO:0000256" key="9">
    <source>
        <dbReference type="ARBA" id="ARBA00023242"/>
    </source>
</evidence>
<feature type="coiled-coil region" evidence="11">
    <location>
        <begin position="3225"/>
        <end position="3268"/>
    </location>
</feature>
<protein>
    <recommendedName>
        <fullName evidence="2">non-specific serine/threonine protein kinase</fullName>
        <ecNumber evidence="2">2.7.11.1</ecNumber>
    </recommendedName>
</protein>
<keyword evidence="4" id="KW-0808">Transferase</keyword>
<feature type="compositionally biased region" description="Acidic residues" evidence="12">
    <location>
        <begin position="67"/>
        <end position="83"/>
    </location>
</feature>
<comment type="subcellular location">
    <subcellularLocation>
        <location evidence="1">Nucleus</location>
    </subcellularLocation>
</comment>
<dbReference type="PANTHER" id="PTHR37079">
    <property type="entry name" value="SERINE/THREONINE-PROTEIN KINASE ATM"/>
    <property type="match status" value="1"/>
</dbReference>
<dbReference type="PANTHER" id="PTHR37079:SF4">
    <property type="entry name" value="SERINE_THREONINE-PROTEIN KINASE ATM"/>
    <property type="match status" value="1"/>
</dbReference>
<dbReference type="InterPro" id="IPR038980">
    <property type="entry name" value="ATM_plant"/>
</dbReference>
<dbReference type="GO" id="GO:0006281">
    <property type="term" value="P:DNA repair"/>
    <property type="evidence" value="ECO:0007669"/>
    <property type="project" value="InterPro"/>
</dbReference>
<keyword evidence="9" id="KW-0539">Nucleus</keyword>
<dbReference type="InterPro" id="IPR011009">
    <property type="entry name" value="Kinase-like_dom_sf"/>
</dbReference>
<comment type="catalytic activity">
    <reaction evidence="10">
        <text>L-threonyl-[protein] + ATP = O-phospho-L-threonyl-[protein] + ADP + H(+)</text>
        <dbReference type="Rhea" id="RHEA:46608"/>
        <dbReference type="Rhea" id="RHEA-COMP:11060"/>
        <dbReference type="Rhea" id="RHEA-COMP:11605"/>
        <dbReference type="ChEBI" id="CHEBI:15378"/>
        <dbReference type="ChEBI" id="CHEBI:30013"/>
        <dbReference type="ChEBI" id="CHEBI:30616"/>
        <dbReference type="ChEBI" id="CHEBI:61977"/>
        <dbReference type="ChEBI" id="CHEBI:456216"/>
        <dbReference type="EC" id="2.7.11.1"/>
    </reaction>
</comment>
<dbReference type="Proteomes" id="UP001146793">
    <property type="component" value="Unassembled WGS sequence"/>
</dbReference>
<keyword evidence="6" id="KW-0227">DNA damage</keyword>
<evidence type="ECO:0000313" key="17">
    <source>
        <dbReference type="Proteomes" id="UP001146793"/>
    </source>
</evidence>
<evidence type="ECO:0000256" key="5">
    <source>
        <dbReference type="ARBA" id="ARBA00022741"/>
    </source>
</evidence>
<evidence type="ECO:0000313" key="16">
    <source>
        <dbReference type="EMBL" id="KAJ3431450.1"/>
    </source>
</evidence>
<evidence type="ECO:0000259" key="13">
    <source>
        <dbReference type="PROSITE" id="PS50290"/>
    </source>
</evidence>
<dbReference type="PROSITE" id="PS00915">
    <property type="entry name" value="PI3_4_KINASE_1"/>
    <property type="match status" value="1"/>
</dbReference>
<evidence type="ECO:0000256" key="2">
    <source>
        <dbReference type="ARBA" id="ARBA00012513"/>
    </source>
</evidence>
<evidence type="ECO:0000256" key="10">
    <source>
        <dbReference type="ARBA" id="ARBA00047899"/>
    </source>
</evidence>
<dbReference type="EMBL" id="JANTQA010000048">
    <property type="protein sequence ID" value="KAJ3431450.1"/>
    <property type="molecule type" value="Genomic_DNA"/>
</dbReference>
<keyword evidence="8" id="KW-0067">ATP-binding</keyword>
<dbReference type="InterPro" id="IPR016024">
    <property type="entry name" value="ARM-type_fold"/>
</dbReference>
<evidence type="ECO:0000259" key="15">
    <source>
        <dbReference type="PROSITE" id="PS51190"/>
    </source>
</evidence>
<dbReference type="PROSITE" id="PS51190">
    <property type="entry name" value="FATC"/>
    <property type="match status" value="1"/>
</dbReference>
<keyword evidence="7 16" id="KW-0418">Kinase</keyword>
<dbReference type="Pfam" id="PF02260">
    <property type="entry name" value="FATC"/>
    <property type="match status" value="1"/>
</dbReference>
<organism evidence="16 17">
    <name type="scientific">Anaeramoeba flamelloides</name>
    <dbReference type="NCBI Taxonomy" id="1746091"/>
    <lineage>
        <taxon>Eukaryota</taxon>
        <taxon>Metamonada</taxon>
        <taxon>Anaeramoebidae</taxon>
        <taxon>Anaeramoeba</taxon>
    </lineage>
</organism>
<feature type="compositionally biased region" description="Acidic residues" evidence="12">
    <location>
        <begin position="114"/>
        <end position="138"/>
    </location>
</feature>
<dbReference type="InterPro" id="IPR014009">
    <property type="entry name" value="PIK_FAT"/>
</dbReference>
<feature type="region of interest" description="Disordered" evidence="12">
    <location>
        <begin position="536"/>
        <end position="568"/>
    </location>
</feature>
<sequence length="3321" mass="394780">MSDYYDHQKTISDLFLQLNSSKLSERKTALNKLKTYLDQNSKAHHFLDEKSILNLGTYQDPDLINGSEEEDIDEVDEDHDEIEEEKKLIEDDEEEEEKEEKEEKKKEKEKENENESEEESEENEQEEEEPEEEEDILIEDDSQEISLTRQDYNDDINGLLPLISNSNKVPLTWGSIIVAYSNFVECETLTERTAKNYKKQISGTFKWIVLESESNGNYLFDHCNKIYQHISRVLNDYKKSQDFGLDYCLTLITLINNKFYASLLTSKALVGLTFGLIKTIQQNLTSVNIVTLESYLQALNCLIMTSPKNYEVELVVEIWEFYVQLIQKQSLSHLLYFEVLNSLNMIMLIYGCEFYLKISTKFQELNDNILSIFTKKKHDNKVLEQIIKFYRIIFVLFLDSCVSTTILKLIPYQKLTKILVNFIIHNQINSLDYLKKNNYQFNEKEINLYKFASFLFIHIYKNKNNFIKPNKTNDNNNNNIIDNNRIIPEWVQSTNPQNILTKIINLKNSQISVKWLKLLIMIIKNQNKQNQLIFNEGNKNNKKSNPNNNNNNNNNNPNNNNMNKNENNLNLNENNLNYFLKLSKNLIEKDTLIFGWSIKLFTELIKFCHQLHKSNKNKNKKNYLIKLSIWNDILQTLFRRLESTLDRRLIDISFLLIYKIIKYQFVSKNKFQSNQHLIWKLPFFKNEKPTLNICLFLREFLLKFELTHKKPEQEQNEQIIIEENEKVELKEKQEIRNFLLKFLCRIEEQDPLILLDKKFPEIHSHCILLMSTSGHLPINKLKKILLIKKLKKEEKNIIEKQFTILKKSIQLPIKLEKERIDKKEKERKIKKKIKEIEFSRNIINFNKEIQLLQYFLNSQIINFEKLKNKYENEIENKKGKEKNINQSEILYLGYNLRLISNFFKLYNKKNRINNEINEKKIIFMDFINLLKDYFLKLKTLLKKSLNLNTINWENHYFILKEIYLSILPLKSIKEMSINNFLAQYQLKIYKILNNYLNNNNILQTNSQQIHYQLTKEVIKQKEYSKFSKLRRKADYLIIKIFSLYFNLHKSSNNNNNNTNNNTNEEEIFDDSEKIKNLCWDFYRRVSIIQNEYLVWTIKILKIIFKFDPELVFKEIKNIILSENTIINNERLKIVLVSLKDIFQIYLKNKQFKNLLKYSNKNEFENENINENNELNEILEILIPIEELITNFKLNRDCKIVLIDLFTIFLKFFKNEQIKHICQLFTNLLVDKDYYVRYYASKRIKIIFDIFEDFSQLLTMILKKLKSLLNDEEETELGGLTAIHTLSTILSFNSEEKDLLLYNLLEWTMRHPQTQNLVLKMIDIIAKRYGFPSRKKFIETSLKYLISQIFSYDPLTNLQFFSYQIVECDSLINFINVYSKDILPKLFLLKDKNTLKYIIELNNNDLNLIQNSLPYIFSSIFPLFFLKKEKCIKIIENFLPNYLPENFNINQLIINNNHLNNYFLILITEIVSDVPNIKIPTYSREVIIKTLNHLSKINLQNKNSKKKNNSNSNTHNDDDDDDDDDDNEENYIIKYLLNNNGILAKNILLKIKTMIFSEINSISKLKYLTSFEFFIKLLSNNIFKPSLIRDIIYTILQIMETGNLKILKKMGELLEYLINNVYQSENSNYLTYFGNYLYEIVSTLAIIYYKQYQIKEKYSFIKDLLQLIILKAPIDLYSFIQDLDPFPELDEFKEIINQMKLLSNNFTIKKEIKRFLRIGEKLYSLQIDRIIGLRFLKSLLQGRKNEIIKILRKEKGKKLVLQLISNLTEISSKHLIKNVRIEASICLGELGTINPYNLNNFYGITNEFNKDDAIFKCNNLFNYYKILILETLNSYLIDKNLDIILLADKCLKKLFKIPTIKDIYKKIEISKQLELHSYMDGYGDECKKGVGIEQEQENSGDGDDYLYPMDLITKIQKKQEKYLKIIKNKKNKKNNFWKIKNKSYKKWIKIIIFYLIHNDKKNLIFKYCLPLCLLKSEFSELIFPFIILEIWNDNLNGKTQNKLLYLSNQISKNILCDENENLNSIRLIYNLLMIIKKQKQIMMGKRQLKTKNIHENFFGFNFSHIQLAKSFHKINKPFASVLFMELWNKDGNQIQKCNSKTLNTCKQILIKDFNLIKEPDSIYGILETENYIKNNDFSFVLAKNDHEKNWKDSLINYDYLLTKNTEKINRKRNYHDNLNNIKKRKTNTNDNSSSFFSENNEIIINNNYEDENNFMMNSNEHNLYNKKNIYLKKNLKMLEYLEYSHVLKNYITGLLINQPDLGIDLINFRLRMAWINNDFKIESIFKNLIDSVNKPSFEIIIFEILKLIKEKKENNLIDKKLKKGRKILLEKLNQFNILPIIQKLNFFNQIEKKFLNNSNSNHNTDNNIMNMGNSGDNNNNNNNNLKSAFLLAENDFEILDPILKLYNTMYQIKKDEINNLKNLKTHLKLNRSNNKFEKSKKIIFKFKQLLNNSNNFKKLNNNKLKIKLQIEECKLAWKENNHRLAISKANKIITKLNDDNNENNIDNYNQNIQSKLYCKIGNWISKTNFESSSKIINNYFKKSIDLLKAFENKKIKKQIKKKQFDQKIMNFLKQKIKSSYYYAKYVDNLYVKIQKRKESKEWKDFLKINFERKKELQASINLYLELQKKKNNNNNKEYQLLGQQIKQLNQICKLDEERIKNLKQEEVKFLNLALENYTICLSYSNIDKYDIAIFRLISLWFQNSTILDINNKINELIIKIPTKKFIPLFYQIASRMSILNSNDYSNFQLTLNHLIERIVKENPHQTLYQIFALKNTSLSEKINQFNNNNLFNDEENNNDDDEDDEDGKGIEITLEMEDTQKNNLVFEHDLETNHDLFINKGFLLYDEEKIQAADEFLTKLTYDKNFKTIINQMKKVINAYIKFSYCDPSLLTEFQFGKPIEIPNKYKIKKLNNLDKILVPTLPFSHFNQQSENKNFISIQSFNSTYKICGGQKLPKIISCIGSNGKKYKQLIKREDDLRQDAVIQQLFNFVNIILKQNVETKKRNLNIRTFKIIPLTSDCGVLEFLPNTITFGDYIVGTRYSNNYSISQSCHQRYRPNDWNVERCLEEMKNAEFQDKERTFKKVLTNFKPVFKYFFLENFLDPNEWFIKKLNYSRSVAANSIVGYIFGLGDRHIRNILIDKKTAETVHIDLGFAFDQGKFISIPETVPFRLTQNIIDGFGITKIEGVFRKCCEHTMNILRVNQDNLLTILDVFIHDPLQNWSVSALNFLENNNEKKKKNNKKEKKLNFFNETQDQKNNLNANILQKNDNKEAKHAMNRMKQKLQGFEKYSQLSVEGQVNMLINEAQNAKNLSRMFHGWHSFV</sequence>
<dbReference type="GO" id="GO:0004674">
    <property type="term" value="F:protein serine/threonine kinase activity"/>
    <property type="evidence" value="ECO:0007669"/>
    <property type="project" value="UniProtKB-KW"/>
</dbReference>
<name>A0AAV7YR75_9EUKA</name>
<feature type="coiled-coil region" evidence="11">
    <location>
        <begin position="815"/>
        <end position="887"/>
    </location>
</feature>
<evidence type="ECO:0000256" key="3">
    <source>
        <dbReference type="ARBA" id="ARBA00022527"/>
    </source>
</evidence>
<dbReference type="GO" id="GO:0005634">
    <property type="term" value="C:nucleus"/>
    <property type="evidence" value="ECO:0007669"/>
    <property type="project" value="UniProtKB-SubCell"/>
</dbReference>
<keyword evidence="5" id="KW-0547">Nucleotide-binding</keyword>
<dbReference type="InterPro" id="IPR000403">
    <property type="entry name" value="PI3/4_kinase_cat_dom"/>
</dbReference>
<reference evidence="16" key="1">
    <citation type="submission" date="2022-08" db="EMBL/GenBank/DDBJ databases">
        <title>Novel sulphate-reducing endosymbionts in the free-living metamonad Anaeramoeba.</title>
        <authorList>
            <person name="Jerlstrom-Hultqvist J."/>
            <person name="Cepicka I."/>
            <person name="Gallot-Lavallee L."/>
            <person name="Salas-Leiva D."/>
            <person name="Curtis B.A."/>
            <person name="Zahonova K."/>
            <person name="Pipaliya S."/>
            <person name="Dacks J."/>
            <person name="Roger A.J."/>
        </authorList>
    </citation>
    <scope>NUCLEOTIDE SEQUENCE</scope>
    <source>
        <strain evidence="16">Busselton2</strain>
    </source>
</reference>
<dbReference type="InterPro" id="IPR011989">
    <property type="entry name" value="ARM-like"/>
</dbReference>
<feature type="region of interest" description="Disordered" evidence="12">
    <location>
        <begin position="1501"/>
        <end position="1523"/>
    </location>
</feature>
<keyword evidence="11" id="KW-0175">Coiled coil</keyword>
<dbReference type="InterPro" id="IPR018936">
    <property type="entry name" value="PI3/4_kinase_CS"/>
</dbReference>
<evidence type="ECO:0000256" key="4">
    <source>
        <dbReference type="ARBA" id="ARBA00022679"/>
    </source>
</evidence>
<keyword evidence="3" id="KW-0723">Serine/threonine-protein kinase</keyword>
<dbReference type="InterPro" id="IPR003152">
    <property type="entry name" value="FATC_dom"/>
</dbReference>
<evidence type="ECO:0000256" key="11">
    <source>
        <dbReference type="SAM" id="Coils"/>
    </source>
</evidence>
<gene>
    <name evidence="16" type="ORF">M0812_03132</name>
</gene>
<dbReference type="SUPFAM" id="SSF56112">
    <property type="entry name" value="Protein kinase-like (PK-like)"/>
    <property type="match status" value="1"/>
</dbReference>
<dbReference type="GO" id="GO:0005524">
    <property type="term" value="F:ATP binding"/>
    <property type="evidence" value="ECO:0007669"/>
    <property type="project" value="UniProtKB-KW"/>
</dbReference>
<evidence type="ECO:0000256" key="12">
    <source>
        <dbReference type="SAM" id="MobiDB-lite"/>
    </source>
</evidence>
<dbReference type="Pfam" id="PF00454">
    <property type="entry name" value="PI3_PI4_kinase"/>
    <property type="match status" value="1"/>
</dbReference>
<dbReference type="Gene3D" id="3.30.1010.10">
    <property type="entry name" value="Phosphatidylinositol 3-kinase Catalytic Subunit, Chain A, domain 4"/>
    <property type="match status" value="1"/>
</dbReference>
<evidence type="ECO:0000256" key="1">
    <source>
        <dbReference type="ARBA" id="ARBA00004123"/>
    </source>
</evidence>
<dbReference type="CDD" id="cd05171">
    <property type="entry name" value="PIKKc_ATM"/>
    <property type="match status" value="1"/>
</dbReference>
<evidence type="ECO:0000259" key="14">
    <source>
        <dbReference type="PROSITE" id="PS51189"/>
    </source>
</evidence>
<feature type="compositionally biased region" description="Basic and acidic residues" evidence="12">
    <location>
        <begin position="101"/>
        <end position="113"/>
    </location>
</feature>
<evidence type="ECO:0000256" key="6">
    <source>
        <dbReference type="ARBA" id="ARBA00022763"/>
    </source>
</evidence>
<dbReference type="SMART" id="SM01343">
    <property type="entry name" value="FATC"/>
    <property type="match status" value="1"/>
</dbReference>
<dbReference type="EC" id="2.7.11.1" evidence="2"/>
<evidence type="ECO:0000256" key="8">
    <source>
        <dbReference type="ARBA" id="ARBA00022840"/>
    </source>
</evidence>
<evidence type="ECO:0000256" key="7">
    <source>
        <dbReference type="ARBA" id="ARBA00022777"/>
    </source>
</evidence>